<dbReference type="CDD" id="cd02203">
    <property type="entry name" value="PurL_repeat1"/>
    <property type="match status" value="1"/>
</dbReference>
<comment type="subcellular location">
    <subcellularLocation>
        <location evidence="8">Cytoplasm</location>
    </subcellularLocation>
</comment>
<evidence type="ECO:0000256" key="7">
    <source>
        <dbReference type="ARBA" id="ARBA00022842"/>
    </source>
</evidence>
<feature type="binding site" evidence="8">
    <location>
        <begin position="96"/>
        <end position="99"/>
    </location>
    <ligand>
        <name>substrate</name>
    </ligand>
</feature>
<feature type="binding site" evidence="8">
    <location>
        <position position="119"/>
    </location>
    <ligand>
        <name>Mg(2+)</name>
        <dbReference type="ChEBI" id="CHEBI:18420"/>
        <label>2</label>
    </ligand>
</feature>
<comment type="similarity">
    <text evidence="8">Belongs to the FGAMS family.</text>
</comment>
<feature type="binding site" evidence="8">
    <location>
        <position position="93"/>
    </location>
    <ligand>
        <name>ATP</name>
        <dbReference type="ChEBI" id="CHEBI:30616"/>
    </ligand>
</feature>
<evidence type="ECO:0000256" key="8">
    <source>
        <dbReference type="HAMAP-Rule" id="MF_00420"/>
    </source>
</evidence>
<evidence type="ECO:0000256" key="2">
    <source>
        <dbReference type="ARBA" id="ARBA00022598"/>
    </source>
</evidence>
<dbReference type="Pfam" id="PF18072">
    <property type="entry name" value="FGAR-AT_linker"/>
    <property type="match status" value="1"/>
</dbReference>
<dbReference type="SUPFAM" id="SSF56042">
    <property type="entry name" value="PurM C-terminal domain-like"/>
    <property type="match status" value="2"/>
</dbReference>
<feature type="domain" description="PurM-like N-terminal" evidence="9">
    <location>
        <begin position="438"/>
        <end position="557"/>
    </location>
</feature>
<evidence type="ECO:0000313" key="13">
    <source>
        <dbReference type="Proteomes" id="UP000264753"/>
    </source>
</evidence>
<evidence type="ECO:0000313" key="12">
    <source>
        <dbReference type="EMBL" id="HBU98693.1"/>
    </source>
</evidence>
<sequence length="735" mass="78067">MSASDFNTPITPELVKEHGLNEEEYKLVLDIMGREPNINELGIFSVMWSEHCSYKSSKKWLKTLPTKADWVIQGPGENAGVIDIGDGQAAIFKMESHNHPSFIEPYQGAATGVGGIMRDVFTMGARPIANLNALRFGAPEHPKTRHLLSGVVEGIGGYGNCMGVPTIGGETNFHASYNGNILVNAMTVGLADTDNIFYSAAAGIGNPVVYVGSKTGRDGIHGATMASAEFDDDSDEKRPTVQVGDPFTEKLLLEACLELMATDMIVAIQDMGAAGLTSSSFEMASKGGVGVELWLDKVPMREEGMTPYELMLSESQERMLMVLKPGCEEAAKAIFDKWELDFAVIGTLTDTKRMVLKWHGELAGDLPIDPLAEASPEYDRPWEVTPKQDRIDPASLSGKVDHIDALKTLIASPDLASRRWIWEQYDHLVMGNTIVRPGGDAGVVRVSGTNKGIAATTDCTPRYVMADPVEGGKQAVAEAYRNLIATGAKPLAITDNMNFGNPERPRIMGQFVGACKGIADACITLEFPVVSGNVSLYNETNGEGIMPTPAIGGVGVISDLAHHATIGLKAGEGALVMIGAATGELGQSLYLKTIEGREEGAPPPVDLNAEKRAGTLVRELIELGAVKTCHDIADGGLLVTVAEMCMAGNIGADVSLPEQGSEAAWLFGEDQGRYVIATSDPDKVLNAAASSNVAAVIVGQIGGDAISIEGDAKVSLSDLRDLNEGWMPSFMADAT</sequence>
<name>A0A358HU32_9PROT</name>
<dbReference type="Gene3D" id="3.30.1330.10">
    <property type="entry name" value="PurM-like, N-terminal domain"/>
    <property type="match status" value="2"/>
</dbReference>
<comment type="pathway">
    <text evidence="8">Purine metabolism; IMP biosynthesis via de novo pathway; 5-amino-1-(5-phospho-D-ribosyl)imidazole from N(2)-formyl-N(1)-(5-phospho-D-ribosyl)glycinamide: step 1/2.</text>
</comment>
<feature type="binding site" evidence="8">
    <location>
        <position position="533"/>
    </location>
    <ligand>
        <name>Mg(2+)</name>
        <dbReference type="ChEBI" id="CHEBI:18420"/>
        <label>1</label>
    </ligand>
</feature>
<feature type="domain" description="Phosphoribosylformylglycinamidine synthase linker" evidence="11">
    <location>
        <begin position="17"/>
        <end position="55"/>
    </location>
</feature>
<comment type="caution">
    <text evidence="12">The sequence shown here is derived from an EMBL/GenBank/DDBJ whole genome shotgun (WGS) entry which is preliminary data.</text>
</comment>
<feature type="domain" description="PurM-like N-terminal" evidence="9">
    <location>
        <begin position="76"/>
        <end position="190"/>
    </location>
</feature>
<feature type="binding site" evidence="8">
    <location>
        <position position="54"/>
    </location>
    <ligand>
        <name>ATP</name>
        <dbReference type="ChEBI" id="CHEBI:30616"/>
    </ligand>
</feature>
<comment type="catalytic activity">
    <reaction evidence="8">
        <text>N(2)-formyl-N(1)-(5-phospho-beta-D-ribosyl)glycinamide + L-glutamine + ATP + H2O = 2-formamido-N(1)-(5-O-phospho-beta-D-ribosyl)acetamidine + L-glutamate + ADP + phosphate + H(+)</text>
        <dbReference type="Rhea" id="RHEA:17129"/>
        <dbReference type="ChEBI" id="CHEBI:15377"/>
        <dbReference type="ChEBI" id="CHEBI:15378"/>
        <dbReference type="ChEBI" id="CHEBI:29985"/>
        <dbReference type="ChEBI" id="CHEBI:30616"/>
        <dbReference type="ChEBI" id="CHEBI:43474"/>
        <dbReference type="ChEBI" id="CHEBI:58359"/>
        <dbReference type="ChEBI" id="CHEBI:147286"/>
        <dbReference type="ChEBI" id="CHEBI:147287"/>
        <dbReference type="ChEBI" id="CHEBI:456216"/>
        <dbReference type="EC" id="6.3.5.3"/>
    </reaction>
</comment>
<evidence type="ECO:0000256" key="3">
    <source>
        <dbReference type="ARBA" id="ARBA00022723"/>
    </source>
</evidence>
<feature type="active site" evidence="8">
    <location>
        <position position="51"/>
    </location>
</feature>
<dbReference type="EMBL" id="DOOG01000102">
    <property type="protein sequence ID" value="HBU98693.1"/>
    <property type="molecule type" value="Genomic_DNA"/>
</dbReference>
<evidence type="ECO:0000256" key="6">
    <source>
        <dbReference type="ARBA" id="ARBA00022840"/>
    </source>
</evidence>
<dbReference type="InterPro" id="IPR041609">
    <property type="entry name" value="PurL_linker"/>
</dbReference>
<feature type="binding site" evidence="8">
    <location>
        <position position="532"/>
    </location>
    <ligand>
        <name>ATP</name>
        <dbReference type="ChEBI" id="CHEBI:30616"/>
    </ligand>
</feature>
<feature type="binding site" evidence="8">
    <location>
        <position position="118"/>
    </location>
    <ligand>
        <name>substrate</name>
    </ligand>
</feature>
<keyword evidence="7 8" id="KW-0460">Magnesium</keyword>
<dbReference type="GO" id="GO:0005737">
    <property type="term" value="C:cytoplasm"/>
    <property type="evidence" value="ECO:0007669"/>
    <property type="project" value="UniProtKB-SubCell"/>
</dbReference>
<dbReference type="NCBIfam" id="NF002290">
    <property type="entry name" value="PRK01213.1"/>
    <property type="match status" value="1"/>
</dbReference>
<keyword evidence="4 8" id="KW-0547">Nucleotide-binding</keyword>
<evidence type="ECO:0000256" key="5">
    <source>
        <dbReference type="ARBA" id="ARBA00022755"/>
    </source>
</evidence>
<dbReference type="InterPro" id="IPR036921">
    <property type="entry name" value="PurM-like_N_sf"/>
</dbReference>
<dbReference type="InterPro" id="IPR016188">
    <property type="entry name" value="PurM-like_N"/>
</dbReference>
<proteinExistence type="inferred from homology"/>
<comment type="function">
    <text evidence="8">Part of the phosphoribosylformylglycinamidine synthase complex involved in the purines biosynthetic pathway. Catalyzes the ATP-dependent conversion of formylglycinamide ribonucleotide (FGAR) and glutamine to yield formylglycinamidine ribonucleotide (FGAM) and glutamate. The FGAM synthase complex is composed of three subunits. PurQ produces an ammonia molecule by converting glutamine to glutamate. PurL transfers the ammonia molecule to FGAR to form FGAM in an ATP-dependent manner. PurS interacts with PurQ and PurL and is thought to assist in the transfer of the ammonia molecule from PurQ to PurL.</text>
</comment>
<feature type="binding site" evidence="8">
    <location>
        <begin position="314"/>
        <end position="316"/>
    </location>
    <ligand>
        <name>substrate</name>
    </ligand>
</feature>
<dbReference type="Proteomes" id="UP000264753">
    <property type="component" value="Unassembled WGS sequence"/>
</dbReference>
<evidence type="ECO:0000259" key="11">
    <source>
        <dbReference type="Pfam" id="PF18072"/>
    </source>
</evidence>
<dbReference type="GO" id="GO:0006189">
    <property type="term" value="P:'de novo' IMP biosynthetic process"/>
    <property type="evidence" value="ECO:0007669"/>
    <property type="project" value="UniProtKB-UniRule"/>
</dbReference>
<dbReference type="PIRSF" id="PIRSF001587">
    <property type="entry name" value="FGAM_synthase_II"/>
    <property type="match status" value="1"/>
</dbReference>
<dbReference type="HAMAP" id="MF_00420">
    <property type="entry name" value="PurL_2"/>
    <property type="match status" value="1"/>
</dbReference>
<evidence type="ECO:0000256" key="4">
    <source>
        <dbReference type="ARBA" id="ARBA00022741"/>
    </source>
</evidence>
<dbReference type="NCBIfam" id="TIGR01736">
    <property type="entry name" value="FGAM_synth_II"/>
    <property type="match status" value="1"/>
</dbReference>
<dbReference type="GO" id="GO:0005524">
    <property type="term" value="F:ATP binding"/>
    <property type="evidence" value="ECO:0007669"/>
    <property type="project" value="UniProtKB-UniRule"/>
</dbReference>
<feature type="binding site" evidence="8">
    <location>
        <position position="270"/>
    </location>
    <ligand>
        <name>Mg(2+)</name>
        <dbReference type="ChEBI" id="CHEBI:18420"/>
        <label>2</label>
    </ligand>
</feature>
<keyword evidence="6 8" id="KW-0067">ATP-binding</keyword>
<keyword evidence="5 8" id="KW-0658">Purine biosynthesis</keyword>
<organism evidence="12 13">
    <name type="scientific">Thalassospira lucentensis</name>
    <dbReference type="NCBI Taxonomy" id="168935"/>
    <lineage>
        <taxon>Bacteria</taxon>
        <taxon>Pseudomonadati</taxon>
        <taxon>Pseudomonadota</taxon>
        <taxon>Alphaproteobacteria</taxon>
        <taxon>Rhodospirillales</taxon>
        <taxon>Thalassospiraceae</taxon>
        <taxon>Thalassospira</taxon>
    </lineage>
</organism>
<dbReference type="Pfam" id="PF00586">
    <property type="entry name" value="AIRS"/>
    <property type="match status" value="2"/>
</dbReference>
<dbReference type="Gene3D" id="3.90.650.10">
    <property type="entry name" value="PurM-like C-terminal domain"/>
    <property type="match status" value="2"/>
</dbReference>
<comment type="caution">
    <text evidence="8">Lacks conserved residue(s) required for the propagation of feature annotation.</text>
</comment>
<evidence type="ECO:0000259" key="9">
    <source>
        <dbReference type="Pfam" id="PF00586"/>
    </source>
</evidence>
<dbReference type="UniPathway" id="UPA00074">
    <property type="reaction ID" value="UER00128"/>
</dbReference>
<feature type="binding site" evidence="8">
    <location>
        <position position="535"/>
    </location>
    <ligand>
        <name>substrate</name>
    </ligand>
</feature>
<dbReference type="EC" id="6.3.5.3" evidence="8"/>
<dbReference type="SUPFAM" id="SSF55326">
    <property type="entry name" value="PurM N-terminal domain-like"/>
    <property type="match status" value="2"/>
</dbReference>
<protein>
    <recommendedName>
        <fullName evidence="8">Phosphoribosylformylglycinamidine synthase subunit PurL</fullName>
        <shortName evidence="8">FGAM synthase</shortName>
        <ecNumber evidence="8">6.3.5.3</ecNumber>
    </recommendedName>
    <alternativeName>
        <fullName evidence="8">Formylglycinamide ribonucleotide amidotransferase subunit II</fullName>
        <shortName evidence="8">FGAR amidotransferase II</shortName>
        <shortName evidence="8">FGAR-AT II</shortName>
    </alternativeName>
    <alternativeName>
        <fullName evidence="8">Glutamine amidotransferase PurL</fullName>
    </alternativeName>
    <alternativeName>
        <fullName evidence="8">Phosphoribosylformylglycinamidine synthase subunit II</fullName>
    </alternativeName>
</protein>
<reference evidence="12 13" key="1">
    <citation type="journal article" date="2018" name="Nat. Biotechnol.">
        <title>A standardized bacterial taxonomy based on genome phylogeny substantially revises the tree of life.</title>
        <authorList>
            <person name="Parks D.H."/>
            <person name="Chuvochina M."/>
            <person name="Waite D.W."/>
            <person name="Rinke C."/>
            <person name="Skarshewski A."/>
            <person name="Chaumeil P.A."/>
            <person name="Hugenholtz P."/>
        </authorList>
    </citation>
    <scope>NUCLEOTIDE SEQUENCE [LARGE SCALE GENOMIC DNA]</scope>
    <source>
        <strain evidence="12">UBA8707</strain>
    </source>
</reference>
<keyword evidence="2 8" id="KW-0436">Ligase</keyword>
<dbReference type="AlphaFoldDB" id="A0A358HU32"/>
<feature type="binding site" evidence="8">
    <location>
        <position position="495"/>
    </location>
    <ligand>
        <name>ATP</name>
        <dbReference type="ChEBI" id="CHEBI:30616"/>
    </ligand>
</feature>
<dbReference type="PANTHER" id="PTHR43555:SF1">
    <property type="entry name" value="PHOSPHORIBOSYLFORMYLGLYCINAMIDINE SYNTHASE SUBUNIT PURL"/>
    <property type="match status" value="1"/>
</dbReference>
<feature type="domain" description="PurM-like C-terminal" evidence="10">
    <location>
        <begin position="204"/>
        <end position="358"/>
    </location>
</feature>
<keyword evidence="3 8" id="KW-0479">Metal-binding</keyword>
<dbReference type="GO" id="GO:0000287">
    <property type="term" value="F:magnesium ion binding"/>
    <property type="evidence" value="ECO:0007669"/>
    <property type="project" value="UniProtKB-UniRule"/>
</dbReference>
<dbReference type="RefSeq" id="WP_276653539.1">
    <property type="nucleotide sequence ID" value="NZ_DOOG01000102.1"/>
</dbReference>
<dbReference type="CDD" id="cd02204">
    <property type="entry name" value="PurL_repeat2"/>
    <property type="match status" value="1"/>
</dbReference>
<dbReference type="GO" id="GO:0004642">
    <property type="term" value="F:phosphoribosylformylglycinamidine synthase activity"/>
    <property type="evidence" value="ECO:0007669"/>
    <property type="project" value="UniProtKB-UniRule"/>
</dbReference>
<dbReference type="InterPro" id="IPR010918">
    <property type="entry name" value="PurM-like_C_dom"/>
</dbReference>
<dbReference type="FunFam" id="3.30.1330.10:FF:000004">
    <property type="entry name" value="Phosphoribosylformylglycinamidine synthase subunit PurL"/>
    <property type="match status" value="1"/>
</dbReference>
<evidence type="ECO:0000256" key="1">
    <source>
        <dbReference type="ARBA" id="ARBA00022490"/>
    </source>
</evidence>
<dbReference type="PANTHER" id="PTHR43555">
    <property type="entry name" value="PHOSPHORIBOSYLFORMYLGLYCINAMIDINE SYNTHASE SUBUNIT PURL"/>
    <property type="match status" value="1"/>
</dbReference>
<gene>
    <name evidence="8" type="primary">purL</name>
    <name evidence="12" type="ORF">DEF21_12415</name>
</gene>
<feature type="binding site" evidence="8">
    <location>
        <position position="242"/>
    </location>
    <ligand>
        <name>substrate</name>
    </ligand>
</feature>
<dbReference type="InterPro" id="IPR036676">
    <property type="entry name" value="PurM-like_C_sf"/>
</dbReference>
<feature type="binding site" evidence="8">
    <location>
        <position position="95"/>
    </location>
    <ligand>
        <name>Mg(2+)</name>
        <dbReference type="ChEBI" id="CHEBI:18420"/>
        <label>1</label>
    </ligand>
</feature>
<evidence type="ECO:0000259" key="10">
    <source>
        <dbReference type="Pfam" id="PF02769"/>
    </source>
</evidence>
<feature type="domain" description="PurM-like C-terminal" evidence="10">
    <location>
        <begin position="574"/>
        <end position="704"/>
    </location>
</feature>
<comment type="subunit">
    <text evidence="8">Monomer. Part of the FGAM synthase complex composed of 1 PurL, 1 PurQ and 2 PurS subunits.</text>
</comment>
<keyword evidence="1 8" id="KW-0963">Cytoplasm</keyword>
<accession>A0A358HU32</accession>
<feature type="active site" description="Proton acceptor" evidence="8">
    <location>
        <position position="97"/>
    </location>
</feature>
<dbReference type="InterPro" id="IPR010074">
    <property type="entry name" value="PRibForGlyAmidine_synth_PurL"/>
</dbReference>
<dbReference type="Pfam" id="PF02769">
    <property type="entry name" value="AIRS_C"/>
    <property type="match status" value="2"/>
</dbReference>